<evidence type="ECO:0000256" key="1">
    <source>
        <dbReference type="ARBA" id="ARBA00004141"/>
    </source>
</evidence>
<keyword evidence="9" id="KW-1185">Reference proteome</keyword>
<sequence>MSTARPQFSIDDAFELSLEDAGPVPESSGVSRFGPLHFERRARFEVADEDKQSRLRYQNLENDEDGAQASPEPDGGVSIRDSCRTSIRSSQWSFSTISNSTQRSYNACCSWTQHPLIQKNRRVVLASFLLLLLGLVLILIGVGLEVAPSPGVSSAIFFVPGFLLLVPGGASRSRVGVGWGGAGGGAGRGLATDWPRPTVYHVIFIYCAVKGHRGFQFFYLPYFEK</sequence>
<reference evidence="8 9" key="2">
    <citation type="journal article" date="2018" name="Annu Rev Anim Biosci">
        <title>Bat Biology, Genomes, and the Bat1K Project: To Generate Chromosome-Level Genomes for All Living Bat Species.</title>
        <authorList>
            <person name="Teeling E.C."/>
            <person name="Vernes S.C."/>
            <person name="Davalos L.M."/>
            <person name="Ray D.A."/>
            <person name="Gilbert M.T.P."/>
            <person name="Myers E."/>
        </authorList>
    </citation>
    <scope>NUCLEOTIDE SEQUENCE</scope>
</reference>
<proteinExistence type="inferred from homology"/>
<dbReference type="InterPro" id="IPR008590">
    <property type="entry name" value="TMEM_230/134"/>
</dbReference>
<reference evidence="8 9" key="1">
    <citation type="journal article" date="2015" name="Annu Rev Anim Biosci">
        <title>The Genome 10K Project: a way forward.</title>
        <authorList>
            <person name="Koepfli K.P."/>
            <person name="Paten B."/>
            <person name="O'Brien S.J."/>
            <person name="Koepfli K.P."/>
            <person name="Paten B."/>
            <person name="Antunes A."/>
            <person name="Belov K."/>
            <person name="Bustamante C."/>
            <person name="Castoe T.A."/>
            <person name="Clawson H."/>
            <person name="Crawford A.J."/>
            <person name="Diekhans M."/>
            <person name="Distel D."/>
            <person name="Durbin R."/>
            <person name="Earl D."/>
            <person name="Fujita M.K."/>
            <person name="Gamble T."/>
            <person name="Georges A."/>
            <person name="Gemmell N."/>
            <person name="Gilbert M.T."/>
            <person name="Graves J.M."/>
            <person name="Green R.E."/>
            <person name="Hickey G."/>
            <person name="Jarvis E.D."/>
            <person name="Johnson W."/>
            <person name="Komissarov A."/>
            <person name="Korf I."/>
            <person name="Kuhn R."/>
            <person name="Larkin D.M."/>
            <person name="Lewin H."/>
            <person name="Lopez J.V."/>
            <person name="Ma J."/>
            <person name="Marques-Bonet T."/>
            <person name="Miller W."/>
            <person name="Murphy R."/>
            <person name="Pevzner P."/>
            <person name="Shapiro B."/>
            <person name="Steiner C."/>
            <person name="Tamazian G."/>
            <person name="Venkatesh B."/>
            <person name="Wang J."/>
            <person name="Wayne R."/>
            <person name="Wiley E."/>
            <person name="Yang H."/>
            <person name="Zhang G."/>
            <person name="Haussler D."/>
            <person name="Ryder O."/>
            <person name="O'Brien S.J."/>
        </authorList>
    </citation>
    <scope>NUCLEOTIDE SEQUENCE</scope>
</reference>
<dbReference type="GO" id="GO:0005829">
    <property type="term" value="C:cytosol"/>
    <property type="evidence" value="ECO:0007669"/>
    <property type="project" value="Ensembl"/>
</dbReference>
<dbReference type="Ensembl" id="ENSRFET00010035463.1">
    <property type="protein sequence ID" value="ENSRFEP00010032743.1"/>
    <property type="gene ID" value="ENSRFEG00010021554.1"/>
</dbReference>
<gene>
    <name evidence="8" type="primary">TMEM134</name>
</gene>
<dbReference type="GO" id="GO:0016020">
    <property type="term" value="C:membrane"/>
    <property type="evidence" value="ECO:0007669"/>
    <property type="project" value="UniProtKB-SubCell"/>
</dbReference>
<evidence type="ECO:0000313" key="8">
    <source>
        <dbReference type="Ensembl" id="ENSRFEP00010032743.1"/>
    </source>
</evidence>
<comment type="similarity">
    <text evidence="2">Belongs to the TMEM134/TMEM230 family.</text>
</comment>
<organism evidence="8 9">
    <name type="scientific">Rhinolophus ferrumequinum</name>
    <name type="common">Greater horseshoe bat</name>
    <dbReference type="NCBI Taxonomy" id="59479"/>
    <lineage>
        <taxon>Eukaryota</taxon>
        <taxon>Metazoa</taxon>
        <taxon>Chordata</taxon>
        <taxon>Craniata</taxon>
        <taxon>Vertebrata</taxon>
        <taxon>Euteleostomi</taxon>
        <taxon>Mammalia</taxon>
        <taxon>Eutheria</taxon>
        <taxon>Laurasiatheria</taxon>
        <taxon>Chiroptera</taxon>
        <taxon>Yinpterochiroptera</taxon>
        <taxon>Rhinolophoidea</taxon>
        <taxon>Rhinolophidae</taxon>
        <taxon>Rhinolophinae</taxon>
        <taxon>Rhinolophus</taxon>
    </lineage>
</organism>
<feature type="region of interest" description="Disordered" evidence="6">
    <location>
        <begin position="59"/>
        <end position="79"/>
    </location>
</feature>
<evidence type="ECO:0000256" key="6">
    <source>
        <dbReference type="SAM" id="MobiDB-lite"/>
    </source>
</evidence>
<protein>
    <submittedName>
        <fullName evidence="8">Transmembrane protein 134</fullName>
    </submittedName>
</protein>
<evidence type="ECO:0000256" key="5">
    <source>
        <dbReference type="ARBA" id="ARBA00023136"/>
    </source>
</evidence>
<evidence type="ECO:0000256" key="3">
    <source>
        <dbReference type="ARBA" id="ARBA00022692"/>
    </source>
</evidence>
<reference evidence="8" key="4">
    <citation type="submission" date="2025-08" db="UniProtKB">
        <authorList>
            <consortium name="Ensembl"/>
        </authorList>
    </citation>
    <scope>IDENTIFICATION</scope>
</reference>
<keyword evidence="3 7" id="KW-0812">Transmembrane</keyword>
<comment type="subcellular location">
    <subcellularLocation>
        <location evidence="1">Membrane</location>
        <topology evidence="1">Multi-pass membrane protein</topology>
    </subcellularLocation>
</comment>
<dbReference type="AlphaFoldDB" id="A0A671GBR3"/>
<dbReference type="GO" id="GO:0048471">
    <property type="term" value="C:perinuclear region of cytoplasm"/>
    <property type="evidence" value="ECO:0007669"/>
    <property type="project" value="Ensembl"/>
</dbReference>
<dbReference type="GeneTree" id="ENSGT00390000011766"/>
<dbReference type="PANTHER" id="PTHR13558">
    <property type="entry name" value="TRANSMEMBRANE PROTEIN 134"/>
    <property type="match status" value="1"/>
</dbReference>
<dbReference type="FunCoup" id="A0A671GBR3">
    <property type="interactions" value="714"/>
</dbReference>
<evidence type="ECO:0000256" key="7">
    <source>
        <dbReference type="SAM" id="Phobius"/>
    </source>
</evidence>
<dbReference type="InterPro" id="IPR039714">
    <property type="entry name" value="TMEM134"/>
</dbReference>
<accession>A0A671GBR3</accession>
<dbReference type="OMA" id="WRSPPCH"/>
<evidence type="ECO:0000313" key="9">
    <source>
        <dbReference type="Proteomes" id="UP000472240"/>
    </source>
</evidence>
<dbReference type="Pfam" id="PF05915">
    <property type="entry name" value="TMEM_230_134"/>
    <property type="match status" value="2"/>
</dbReference>
<evidence type="ECO:0000256" key="4">
    <source>
        <dbReference type="ARBA" id="ARBA00022989"/>
    </source>
</evidence>
<feature type="transmembrane region" description="Helical" evidence="7">
    <location>
        <begin position="150"/>
        <end position="166"/>
    </location>
</feature>
<name>A0A671GBR3_RHIFE</name>
<reference evidence="9" key="3">
    <citation type="submission" date="2018-12" db="EMBL/GenBank/DDBJ databases">
        <title>G10K-VGP greater horseshoe bat female genome, primary haplotype.</title>
        <authorList>
            <person name="Teeling E."/>
            <person name="Myers G."/>
            <person name="Vernes S."/>
            <person name="Pippel M."/>
            <person name="Winkler S."/>
            <person name="Fedrigo O."/>
            <person name="Rhie A."/>
            <person name="Koren S."/>
            <person name="Phillippy A."/>
            <person name="Lewin H."/>
            <person name="Damas J."/>
            <person name="Howe K."/>
            <person name="Mountcastle J."/>
            <person name="Jarvis E.D."/>
        </authorList>
    </citation>
    <scope>NUCLEOTIDE SEQUENCE [LARGE SCALE GENOMIC DNA]</scope>
</reference>
<dbReference type="PANTHER" id="PTHR13558:SF1">
    <property type="entry name" value="TRANSMEMBRANE PROTEIN 134"/>
    <property type="match status" value="1"/>
</dbReference>
<feature type="transmembrane region" description="Helical" evidence="7">
    <location>
        <begin position="123"/>
        <end position="144"/>
    </location>
</feature>
<evidence type="ECO:0000256" key="2">
    <source>
        <dbReference type="ARBA" id="ARBA00007743"/>
    </source>
</evidence>
<keyword evidence="4 7" id="KW-1133">Transmembrane helix</keyword>
<dbReference type="InParanoid" id="A0A671GBR3"/>
<reference evidence="8" key="5">
    <citation type="submission" date="2025-09" db="UniProtKB">
        <authorList>
            <consortium name="Ensembl"/>
        </authorList>
    </citation>
    <scope>IDENTIFICATION</scope>
</reference>
<dbReference type="Proteomes" id="UP000472240">
    <property type="component" value="Chromosome 11"/>
</dbReference>
<keyword evidence="5 7" id="KW-0472">Membrane</keyword>